<gene>
    <name evidence="5" type="ORF">HZA61_06925</name>
</gene>
<evidence type="ECO:0000256" key="2">
    <source>
        <dbReference type="ARBA" id="ARBA00023125"/>
    </source>
</evidence>
<dbReference type="Pfam" id="PF00196">
    <property type="entry name" value="GerE"/>
    <property type="match status" value="1"/>
</dbReference>
<keyword evidence="3" id="KW-0804">Transcription</keyword>
<proteinExistence type="predicted"/>
<protein>
    <recommendedName>
        <fullName evidence="4">HTH luxR-type domain-containing protein</fullName>
    </recommendedName>
</protein>
<keyword evidence="2" id="KW-0238">DNA-binding</keyword>
<accession>A0A933SBD5</accession>
<evidence type="ECO:0000313" key="5">
    <source>
        <dbReference type="EMBL" id="MBI5169204.1"/>
    </source>
</evidence>
<dbReference type="CDD" id="cd06170">
    <property type="entry name" value="LuxR_C_like"/>
    <property type="match status" value="1"/>
</dbReference>
<dbReference type="InterPro" id="IPR016032">
    <property type="entry name" value="Sig_transdc_resp-reg_C-effctor"/>
</dbReference>
<evidence type="ECO:0000256" key="1">
    <source>
        <dbReference type="ARBA" id="ARBA00023015"/>
    </source>
</evidence>
<evidence type="ECO:0000313" key="6">
    <source>
        <dbReference type="Proteomes" id="UP000696931"/>
    </source>
</evidence>
<dbReference type="PANTHER" id="PTHR44688">
    <property type="entry name" value="DNA-BINDING TRANSCRIPTIONAL ACTIVATOR DEVR_DOSR"/>
    <property type="match status" value="1"/>
</dbReference>
<reference evidence="5" key="1">
    <citation type="submission" date="2020-07" db="EMBL/GenBank/DDBJ databases">
        <title>Huge and variable diversity of episymbiotic CPR bacteria and DPANN archaea in groundwater ecosystems.</title>
        <authorList>
            <person name="He C.Y."/>
            <person name="Keren R."/>
            <person name="Whittaker M."/>
            <person name="Farag I.F."/>
            <person name="Doudna J."/>
            <person name="Cate J.H.D."/>
            <person name="Banfield J.F."/>
        </authorList>
    </citation>
    <scope>NUCLEOTIDE SEQUENCE</scope>
    <source>
        <strain evidence="5">NC_groundwater_1813_Pr3_B-0.1um_71_17</strain>
    </source>
</reference>
<dbReference type="PROSITE" id="PS50043">
    <property type="entry name" value="HTH_LUXR_2"/>
    <property type="match status" value="1"/>
</dbReference>
<evidence type="ECO:0000259" key="4">
    <source>
        <dbReference type="PROSITE" id="PS50043"/>
    </source>
</evidence>
<dbReference type="InterPro" id="IPR036388">
    <property type="entry name" value="WH-like_DNA-bd_sf"/>
</dbReference>
<dbReference type="EMBL" id="JACRIW010000047">
    <property type="protein sequence ID" value="MBI5169204.1"/>
    <property type="molecule type" value="Genomic_DNA"/>
</dbReference>
<sequence length="276" mass="31076">MTLDARDLEILQQAMLELHEERDTAAFRDAVPAILRRAIPADYFLWMEGGVSRLTHADDGTHAALDVVRWEKPRRFTAERTERLLSLLDEHPFTEHARRTGDWGPLRLSDFWTDAQLKRSALWRDVYRHVGIGRLLAAAAFRGDRVGTLNFGRAPGARDFSERDRTMMKLLLPHFVQGLQAAERESRLASGQADSLPTLGLTKREVQVAALLARGRSNDEIGRILAMQRRTVEKHVERILTKLGVENRTAAAVVVGGRLGQDGPVTPPASVRRVRR</sequence>
<dbReference type="SUPFAM" id="SSF46894">
    <property type="entry name" value="C-terminal effector domain of the bipartite response regulators"/>
    <property type="match status" value="1"/>
</dbReference>
<keyword evidence="1" id="KW-0805">Transcription regulation</keyword>
<dbReference type="GO" id="GO:0006355">
    <property type="term" value="P:regulation of DNA-templated transcription"/>
    <property type="evidence" value="ECO:0007669"/>
    <property type="project" value="InterPro"/>
</dbReference>
<dbReference type="Proteomes" id="UP000696931">
    <property type="component" value="Unassembled WGS sequence"/>
</dbReference>
<name>A0A933SBD5_UNCEI</name>
<comment type="caution">
    <text evidence="5">The sequence shown here is derived from an EMBL/GenBank/DDBJ whole genome shotgun (WGS) entry which is preliminary data.</text>
</comment>
<dbReference type="AlphaFoldDB" id="A0A933SBD5"/>
<dbReference type="SMART" id="SM00421">
    <property type="entry name" value="HTH_LUXR"/>
    <property type="match status" value="1"/>
</dbReference>
<dbReference type="PRINTS" id="PR00038">
    <property type="entry name" value="HTHLUXR"/>
</dbReference>
<dbReference type="InterPro" id="IPR000792">
    <property type="entry name" value="Tscrpt_reg_LuxR_C"/>
</dbReference>
<feature type="domain" description="HTH luxR-type" evidence="4">
    <location>
        <begin position="194"/>
        <end position="259"/>
    </location>
</feature>
<dbReference type="GO" id="GO:0003677">
    <property type="term" value="F:DNA binding"/>
    <property type="evidence" value="ECO:0007669"/>
    <property type="project" value="UniProtKB-KW"/>
</dbReference>
<dbReference type="SUPFAM" id="SSF55781">
    <property type="entry name" value="GAF domain-like"/>
    <property type="match status" value="1"/>
</dbReference>
<dbReference type="Gene3D" id="1.10.10.10">
    <property type="entry name" value="Winged helix-like DNA-binding domain superfamily/Winged helix DNA-binding domain"/>
    <property type="match status" value="1"/>
</dbReference>
<organism evidence="5 6">
    <name type="scientific">Eiseniibacteriota bacterium</name>
    <dbReference type="NCBI Taxonomy" id="2212470"/>
    <lineage>
        <taxon>Bacteria</taxon>
        <taxon>Candidatus Eiseniibacteriota</taxon>
    </lineage>
</organism>
<evidence type="ECO:0000256" key="3">
    <source>
        <dbReference type="ARBA" id="ARBA00023163"/>
    </source>
</evidence>
<dbReference type="PROSITE" id="PS00622">
    <property type="entry name" value="HTH_LUXR_1"/>
    <property type="match status" value="1"/>
</dbReference>
<dbReference type="PANTHER" id="PTHR44688:SF16">
    <property type="entry name" value="DNA-BINDING TRANSCRIPTIONAL ACTIVATOR DEVR_DOSR"/>
    <property type="match status" value="1"/>
</dbReference>